<feature type="domain" description="25S rRNA (uridine-N(3))-methyltransferase BMT5-like" evidence="1">
    <location>
        <begin position="1"/>
        <end position="51"/>
    </location>
</feature>
<accession>A0AAE1MRG3</accession>
<proteinExistence type="predicted"/>
<sequence length="122" mass="13807">MVSEDGEIHVTHKTAYPYSEWKIEEIAEEVGLCFVEEVPFHKWDYEGYCNKKGSGNNRSKSFPVGECSTFKFMKKDPLATPQVYDTISSSSTSTPTYVKCLTDHKVSNLNIADDEIRVSQIS</sequence>
<dbReference type="Proteomes" id="UP001293593">
    <property type="component" value="Unassembled WGS sequence"/>
</dbReference>
<dbReference type="GO" id="GO:0005737">
    <property type="term" value="C:cytoplasm"/>
    <property type="evidence" value="ECO:0007669"/>
    <property type="project" value="TreeGrafter"/>
</dbReference>
<organism evidence="2 3">
    <name type="scientific">Acacia crassicarpa</name>
    <name type="common">northern wattle</name>
    <dbReference type="NCBI Taxonomy" id="499986"/>
    <lineage>
        <taxon>Eukaryota</taxon>
        <taxon>Viridiplantae</taxon>
        <taxon>Streptophyta</taxon>
        <taxon>Embryophyta</taxon>
        <taxon>Tracheophyta</taxon>
        <taxon>Spermatophyta</taxon>
        <taxon>Magnoliopsida</taxon>
        <taxon>eudicotyledons</taxon>
        <taxon>Gunneridae</taxon>
        <taxon>Pentapetalae</taxon>
        <taxon>rosids</taxon>
        <taxon>fabids</taxon>
        <taxon>Fabales</taxon>
        <taxon>Fabaceae</taxon>
        <taxon>Caesalpinioideae</taxon>
        <taxon>mimosoid clade</taxon>
        <taxon>Acacieae</taxon>
        <taxon>Acacia</taxon>
    </lineage>
</organism>
<dbReference type="GO" id="GO:0070475">
    <property type="term" value="P:rRNA base methylation"/>
    <property type="evidence" value="ECO:0007669"/>
    <property type="project" value="InterPro"/>
</dbReference>
<protein>
    <recommendedName>
        <fullName evidence="1">25S rRNA (uridine-N(3))-methyltransferase BMT5-like domain-containing protein</fullName>
    </recommendedName>
</protein>
<dbReference type="PANTHER" id="PTHR11538">
    <property type="entry name" value="PHENYLALANYL-TRNA SYNTHETASE"/>
    <property type="match status" value="1"/>
</dbReference>
<evidence type="ECO:0000259" key="1">
    <source>
        <dbReference type="Pfam" id="PF10354"/>
    </source>
</evidence>
<evidence type="ECO:0000313" key="2">
    <source>
        <dbReference type="EMBL" id="KAK4275259.1"/>
    </source>
</evidence>
<dbReference type="AlphaFoldDB" id="A0AAE1MRG3"/>
<dbReference type="InterPro" id="IPR019446">
    <property type="entry name" value="BMT5-like"/>
</dbReference>
<reference evidence="2" key="1">
    <citation type="submission" date="2023-10" db="EMBL/GenBank/DDBJ databases">
        <title>Chromosome-level genome of the transformable northern wattle, Acacia crassicarpa.</title>
        <authorList>
            <person name="Massaro I."/>
            <person name="Sinha N.R."/>
            <person name="Poethig S."/>
            <person name="Leichty A.R."/>
        </authorList>
    </citation>
    <scope>NUCLEOTIDE SEQUENCE</scope>
    <source>
        <strain evidence="2">Acra3RX</strain>
        <tissue evidence="2">Leaf</tissue>
    </source>
</reference>
<gene>
    <name evidence="2" type="ORF">QN277_018374</name>
</gene>
<dbReference type="PANTHER" id="PTHR11538:SF89">
    <property type="entry name" value="PROTEIN, PUTATIVE (DUF2431)-RELATED"/>
    <property type="match status" value="1"/>
</dbReference>
<name>A0AAE1MRG3_9FABA</name>
<evidence type="ECO:0000313" key="3">
    <source>
        <dbReference type="Proteomes" id="UP001293593"/>
    </source>
</evidence>
<dbReference type="GO" id="GO:0070042">
    <property type="term" value="F:rRNA (uridine-N3-)-methyltransferase activity"/>
    <property type="evidence" value="ECO:0007669"/>
    <property type="project" value="InterPro"/>
</dbReference>
<dbReference type="EMBL" id="JAWXYG010000004">
    <property type="protein sequence ID" value="KAK4275259.1"/>
    <property type="molecule type" value="Genomic_DNA"/>
</dbReference>
<comment type="caution">
    <text evidence="2">The sequence shown here is derived from an EMBL/GenBank/DDBJ whole genome shotgun (WGS) entry which is preliminary data.</text>
</comment>
<dbReference type="Pfam" id="PF10354">
    <property type="entry name" value="BMT5-like"/>
    <property type="match status" value="1"/>
</dbReference>
<keyword evidence="3" id="KW-1185">Reference proteome</keyword>